<evidence type="ECO:0000256" key="1">
    <source>
        <dbReference type="ARBA" id="ARBA00004651"/>
    </source>
</evidence>
<dbReference type="Gene3D" id="1.10.3720.10">
    <property type="entry name" value="MetI-like"/>
    <property type="match status" value="1"/>
</dbReference>
<keyword evidence="4 7" id="KW-0812">Transmembrane</keyword>
<dbReference type="RefSeq" id="WP_095415752.1">
    <property type="nucleotide sequence ID" value="NZ_CP018477.1"/>
</dbReference>
<keyword evidence="3" id="KW-1003">Cell membrane</keyword>
<organism evidence="9 10">
    <name type="scientific">Thermogutta terrifontis</name>
    <dbReference type="NCBI Taxonomy" id="1331910"/>
    <lineage>
        <taxon>Bacteria</taxon>
        <taxon>Pseudomonadati</taxon>
        <taxon>Planctomycetota</taxon>
        <taxon>Planctomycetia</taxon>
        <taxon>Pirellulales</taxon>
        <taxon>Thermoguttaceae</taxon>
        <taxon>Thermogutta</taxon>
    </lineage>
</organism>
<dbReference type="OrthoDB" id="9773221at2"/>
<name>A0A286RIL6_9BACT</name>
<evidence type="ECO:0000313" key="9">
    <source>
        <dbReference type="EMBL" id="ASV75808.1"/>
    </source>
</evidence>
<sequence length="306" mass="33250">MFLRFFINRLIWLVITLWVVFTVSFFLMRAVPGGPLDRERRLDPQIEKNLAARYHLDEPAWRQYLRELGNVVRGDLGYSYRMADFTVNEVIAQGLPISAALGIAALGFAVTLGVAAGVVSAVARNTVWDRALMLAATVGLAVPNFTLAGLLIILLVFLIPVFPAAGWGRGAHLVLPAISLGLPYAASIARLVRTGLLDVLNQDFVRTARAKGVPPMVVIFKHAMPMALPPVISYLGPATAGIITGSPVVEKIFAIPGVGMHFVEAAIQRDYTLAMGLVLLFTLLLYCANMLVDLGYSVLDPRVELE</sequence>
<dbReference type="KEGG" id="ttf:THTE_3206"/>
<dbReference type="PANTHER" id="PTHR30465:SF74">
    <property type="entry name" value="OLIGOPEPTIDE TRANSPORT SYSTEM PERMEASE PROTEIN OPPB"/>
    <property type="match status" value="1"/>
</dbReference>
<protein>
    <submittedName>
        <fullName evidence="9">Oligopeptide transport system permease protein OppB</fullName>
    </submittedName>
</protein>
<reference evidence="9 10" key="1">
    <citation type="journal article" name="Front. Microbiol.">
        <title>Sugar Metabolism of the First Thermophilic Planctomycete Thermogutta terrifontis: Comparative Genomic and Transcriptomic Approaches.</title>
        <authorList>
            <person name="Elcheninov A.G."/>
            <person name="Menzel P."/>
            <person name="Gudbergsdottir S.R."/>
            <person name="Slesarev A.I."/>
            <person name="Kadnikov V.V."/>
            <person name="Krogh A."/>
            <person name="Bonch-Osmolovskaya E.A."/>
            <person name="Peng X."/>
            <person name="Kublanov I.V."/>
        </authorList>
    </citation>
    <scope>NUCLEOTIDE SEQUENCE [LARGE SCALE GENOMIC DNA]</scope>
    <source>
        <strain evidence="9 10">R1</strain>
    </source>
</reference>
<feature type="transmembrane region" description="Helical" evidence="7">
    <location>
        <begin position="97"/>
        <end position="119"/>
    </location>
</feature>
<feature type="transmembrane region" description="Helical" evidence="7">
    <location>
        <begin position="171"/>
        <end position="192"/>
    </location>
</feature>
<feature type="transmembrane region" description="Helical" evidence="7">
    <location>
        <begin position="12"/>
        <end position="31"/>
    </location>
</feature>
<evidence type="ECO:0000256" key="3">
    <source>
        <dbReference type="ARBA" id="ARBA00022475"/>
    </source>
</evidence>
<comment type="similarity">
    <text evidence="7">Belongs to the binding-protein-dependent transport system permease family.</text>
</comment>
<accession>A0A286RIL6</accession>
<dbReference type="SUPFAM" id="SSF161098">
    <property type="entry name" value="MetI-like"/>
    <property type="match status" value="1"/>
</dbReference>
<evidence type="ECO:0000256" key="7">
    <source>
        <dbReference type="RuleBase" id="RU363032"/>
    </source>
</evidence>
<keyword evidence="10" id="KW-1185">Reference proteome</keyword>
<dbReference type="PROSITE" id="PS50928">
    <property type="entry name" value="ABC_TM1"/>
    <property type="match status" value="1"/>
</dbReference>
<keyword evidence="6 7" id="KW-0472">Membrane</keyword>
<comment type="subcellular location">
    <subcellularLocation>
        <location evidence="1 7">Cell membrane</location>
        <topology evidence="1 7">Multi-pass membrane protein</topology>
    </subcellularLocation>
</comment>
<evidence type="ECO:0000256" key="6">
    <source>
        <dbReference type="ARBA" id="ARBA00023136"/>
    </source>
</evidence>
<dbReference type="AlphaFoldDB" id="A0A286RIL6"/>
<dbReference type="Proteomes" id="UP000215086">
    <property type="component" value="Chromosome"/>
</dbReference>
<feature type="transmembrane region" description="Helical" evidence="7">
    <location>
        <begin position="131"/>
        <end position="159"/>
    </location>
</feature>
<proteinExistence type="inferred from homology"/>
<dbReference type="Pfam" id="PF00528">
    <property type="entry name" value="BPD_transp_1"/>
    <property type="match status" value="1"/>
</dbReference>
<evidence type="ECO:0000259" key="8">
    <source>
        <dbReference type="PROSITE" id="PS50928"/>
    </source>
</evidence>
<dbReference type="CDD" id="cd06261">
    <property type="entry name" value="TM_PBP2"/>
    <property type="match status" value="1"/>
</dbReference>
<dbReference type="GO" id="GO:0055085">
    <property type="term" value="P:transmembrane transport"/>
    <property type="evidence" value="ECO:0007669"/>
    <property type="project" value="InterPro"/>
</dbReference>
<evidence type="ECO:0000256" key="2">
    <source>
        <dbReference type="ARBA" id="ARBA00022448"/>
    </source>
</evidence>
<evidence type="ECO:0000256" key="4">
    <source>
        <dbReference type="ARBA" id="ARBA00022692"/>
    </source>
</evidence>
<evidence type="ECO:0000256" key="5">
    <source>
        <dbReference type="ARBA" id="ARBA00022989"/>
    </source>
</evidence>
<dbReference type="PANTHER" id="PTHR30465">
    <property type="entry name" value="INNER MEMBRANE ABC TRANSPORTER"/>
    <property type="match status" value="1"/>
</dbReference>
<keyword evidence="5 7" id="KW-1133">Transmembrane helix</keyword>
<feature type="domain" description="ABC transmembrane type-1" evidence="8">
    <location>
        <begin position="95"/>
        <end position="292"/>
    </location>
</feature>
<dbReference type="InterPro" id="IPR035906">
    <property type="entry name" value="MetI-like_sf"/>
</dbReference>
<keyword evidence="2 7" id="KW-0813">Transport</keyword>
<dbReference type="GO" id="GO:0005886">
    <property type="term" value="C:plasma membrane"/>
    <property type="evidence" value="ECO:0007669"/>
    <property type="project" value="UniProtKB-SubCell"/>
</dbReference>
<dbReference type="EMBL" id="CP018477">
    <property type="protein sequence ID" value="ASV75808.1"/>
    <property type="molecule type" value="Genomic_DNA"/>
</dbReference>
<gene>
    <name evidence="9" type="ORF">THTE_3206</name>
</gene>
<evidence type="ECO:0000313" key="10">
    <source>
        <dbReference type="Proteomes" id="UP000215086"/>
    </source>
</evidence>
<dbReference type="InterPro" id="IPR000515">
    <property type="entry name" value="MetI-like"/>
</dbReference>
<feature type="transmembrane region" description="Helical" evidence="7">
    <location>
        <begin position="271"/>
        <end position="292"/>
    </location>
</feature>